<dbReference type="EMBL" id="JBBCAQ010000034">
    <property type="protein sequence ID" value="KAK7580455.1"/>
    <property type="molecule type" value="Genomic_DNA"/>
</dbReference>
<evidence type="ECO:0000313" key="1">
    <source>
        <dbReference type="EMBL" id="KAK7580455.1"/>
    </source>
</evidence>
<organism evidence="1 2">
    <name type="scientific">Parthenolecanium corni</name>
    <dbReference type="NCBI Taxonomy" id="536013"/>
    <lineage>
        <taxon>Eukaryota</taxon>
        <taxon>Metazoa</taxon>
        <taxon>Ecdysozoa</taxon>
        <taxon>Arthropoda</taxon>
        <taxon>Hexapoda</taxon>
        <taxon>Insecta</taxon>
        <taxon>Pterygota</taxon>
        <taxon>Neoptera</taxon>
        <taxon>Paraneoptera</taxon>
        <taxon>Hemiptera</taxon>
        <taxon>Sternorrhyncha</taxon>
        <taxon>Coccoidea</taxon>
        <taxon>Coccidae</taxon>
        <taxon>Parthenolecanium</taxon>
    </lineage>
</organism>
<proteinExistence type="predicted"/>
<reference evidence="1 2" key="1">
    <citation type="submission" date="2024-03" db="EMBL/GenBank/DDBJ databases">
        <title>Adaptation during the transition from Ophiocordyceps entomopathogen to insect associate is accompanied by gene loss and intensified selection.</title>
        <authorList>
            <person name="Ward C.M."/>
            <person name="Onetto C.A."/>
            <person name="Borneman A.R."/>
        </authorList>
    </citation>
    <scope>NUCLEOTIDE SEQUENCE [LARGE SCALE GENOMIC DNA]</scope>
    <source>
        <strain evidence="1">AWRI1</strain>
        <tissue evidence="1">Single Adult Female</tissue>
    </source>
</reference>
<protein>
    <submittedName>
        <fullName evidence="1">Uncharacterized protein</fullName>
    </submittedName>
</protein>
<name>A0AAN9TAZ2_9HEMI</name>
<keyword evidence="2" id="KW-1185">Reference proteome</keyword>
<accession>A0AAN9TAZ2</accession>
<dbReference type="AlphaFoldDB" id="A0AAN9TAZ2"/>
<comment type="caution">
    <text evidence="1">The sequence shown here is derived from an EMBL/GenBank/DDBJ whole genome shotgun (WGS) entry which is preliminary data.</text>
</comment>
<gene>
    <name evidence="1" type="ORF">V9T40_001084</name>
</gene>
<dbReference type="Proteomes" id="UP001367676">
    <property type="component" value="Unassembled WGS sequence"/>
</dbReference>
<evidence type="ECO:0000313" key="2">
    <source>
        <dbReference type="Proteomes" id="UP001367676"/>
    </source>
</evidence>
<sequence>MKYLLKTQLYEGNNRRIHVTERIEMGPMTLRDYINTLEPYDPEKHGWRGEEPWRYRIRYKDPPEQSVHVLSEFKTSFNQLNNYQHTNHVVFHETPV</sequence>